<proteinExistence type="predicted"/>
<feature type="non-terminal residue" evidence="1">
    <location>
        <position position="1"/>
    </location>
</feature>
<feature type="non-terminal residue" evidence="1">
    <location>
        <position position="526"/>
    </location>
</feature>
<reference evidence="1" key="1">
    <citation type="journal article" date="2014" name="Front. Microbiol.">
        <title>High frequency of phylogenetically diverse reductive dehalogenase-homologous genes in deep subseafloor sedimentary metagenomes.</title>
        <authorList>
            <person name="Kawai M."/>
            <person name="Futagami T."/>
            <person name="Toyoda A."/>
            <person name="Takaki Y."/>
            <person name="Nishi S."/>
            <person name="Hori S."/>
            <person name="Arai W."/>
            <person name="Tsubouchi T."/>
            <person name="Morono Y."/>
            <person name="Uchiyama I."/>
            <person name="Ito T."/>
            <person name="Fujiyama A."/>
            <person name="Inagaki F."/>
            <person name="Takami H."/>
        </authorList>
    </citation>
    <scope>NUCLEOTIDE SEQUENCE</scope>
    <source>
        <strain evidence="1">Expedition CK06-06</strain>
    </source>
</reference>
<sequence length="526" mass="58754">NFGGNVVDFKFAKLDLGEGADAWLFNGDVFFNGNGRQNRVTFSPNVIFRDDVFVYGSMFADQLTFNFANVFNMRVRNNLIVEQKAHVRQGLAIGDGALDTLNADQGTNPNLLLYNKGDAKTQNMILESENTSLDELGGLYFKGKRNPSAQVFVGGEINNTLNPFGIHFIDGRAGVDLDTASSFNDLVLDYSDGNGNYGNVNLVVRGDLSTTRGFLARYLAVGDVDAVNTDYVLYANGRVLINDVLEVKALRFIGAEAPEGQTDIVTPSNVIVVDKGSEETHNNENILREKKFTITERVYLNNEGKLGTTTTNPEEYYNAMLGTTGAQSGYWGHDTLTYTEDEFDAFVAQEAEGVTENEIVVPELNIEASKRYRYDRIIIATLGTLKVEWTGYAYDPNSDRTGSEIQRYVFESPYFRNRNGSSQINWMPGDTRFGDENLVVRVTGDLIDTHPSSPDIFKLDAPLSIYIPKTAWMEYGPEMVTTEGYRSFVVFYPYENVINNLNVYDFTNQTNLCGFVSQAWRLGIYP</sequence>
<evidence type="ECO:0000313" key="1">
    <source>
        <dbReference type="EMBL" id="GAF78481.1"/>
    </source>
</evidence>
<comment type="caution">
    <text evidence="1">The sequence shown here is derived from an EMBL/GenBank/DDBJ whole genome shotgun (WGS) entry which is preliminary data.</text>
</comment>
<protein>
    <submittedName>
        <fullName evidence="1">Uncharacterized protein</fullName>
    </submittedName>
</protein>
<organism evidence="1">
    <name type="scientific">marine sediment metagenome</name>
    <dbReference type="NCBI Taxonomy" id="412755"/>
    <lineage>
        <taxon>unclassified sequences</taxon>
        <taxon>metagenomes</taxon>
        <taxon>ecological metagenomes</taxon>
    </lineage>
</organism>
<dbReference type="EMBL" id="BARS01001932">
    <property type="protein sequence ID" value="GAF78481.1"/>
    <property type="molecule type" value="Genomic_DNA"/>
</dbReference>
<accession>X0STN1</accession>
<gene>
    <name evidence="1" type="ORF">S01H1_03561</name>
</gene>
<dbReference type="AlphaFoldDB" id="X0STN1"/>
<name>X0STN1_9ZZZZ</name>